<evidence type="ECO:0000256" key="4">
    <source>
        <dbReference type="ARBA" id="ARBA00022475"/>
    </source>
</evidence>
<evidence type="ECO:0000256" key="7">
    <source>
        <dbReference type="ARBA" id="ARBA00022723"/>
    </source>
</evidence>
<proteinExistence type="inferred from homology"/>
<reference evidence="15 16" key="1">
    <citation type="submission" date="2017-07" db="EMBL/GenBank/DDBJ databases">
        <title>Niveispirillum cyanobacteriorum sp. nov., isolated from cyanobacterial aggregates in a eutrophic lake.</title>
        <authorList>
            <person name="Cai H."/>
        </authorList>
    </citation>
    <scope>NUCLEOTIDE SEQUENCE [LARGE SCALE GENOMIC DNA]</scope>
    <source>
        <strain evidence="16">TH1-14</strain>
    </source>
</reference>
<evidence type="ECO:0000256" key="8">
    <source>
        <dbReference type="ARBA" id="ARBA00022801"/>
    </source>
</evidence>
<dbReference type="InterPro" id="IPR044537">
    <property type="entry name" value="Rip2-like"/>
</dbReference>
<evidence type="ECO:0000313" key="16">
    <source>
        <dbReference type="Proteomes" id="UP000216998"/>
    </source>
</evidence>
<keyword evidence="6 13" id="KW-0812">Transmembrane</keyword>
<protein>
    <submittedName>
        <fullName evidence="15">Site-2 protease family protein</fullName>
    </submittedName>
</protein>
<evidence type="ECO:0000256" key="2">
    <source>
        <dbReference type="ARBA" id="ARBA00004651"/>
    </source>
</evidence>
<dbReference type="InterPro" id="IPR052348">
    <property type="entry name" value="Metallopeptidase_M50B"/>
</dbReference>
<evidence type="ECO:0000256" key="11">
    <source>
        <dbReference type="ARBA" id="ARBA00023049"/>
    </source>
</evidence>
<feature type="transmembrane region" description="Helical" evidence="13">
    <location>
        <begin position="12"/>
        <end position="34"/>
    </location>
</feature>
<dbReference type="GO" id="GO:0005886">
    <property type="term" value="C:plasma membrane"/>
    <property type="evidence" value="ECO:0007669"/>
    <property type="project" value="UniProtKB-SubCell"/>
</dbReference>
<keyword evidence="7" id="KW-0479">Metal-binding</keyword>
<dbReference type="AlphaFoldDB" id="A0A255YUF7"/>
<evidence type="ECO:0000256" key="13">
    <source>
        <dbReference type="SAM" id="Phobius"/>
    </source>
</evidence>
<feature type="transmembrane region" description="Helical" evidence="13">
    <location>
        <begin position="132"/>
        <end position="152"/>
    </location>
</feature>
<comment type="similarity">
    <text evidence="3">Belongs to the peptidase M50B family.</text>
</comment>
<evidence type="ECO:0000256" key="9">
    <source>
        <dbReference type="ARBA" id="ARBA00022833"/>
    </source>
</evidence>
<keyword evidence="16" id="KW-1185">Reference proteome</keyword>
<dbReference type="PANTHER" id="PTHR35864:SF1">
    <property type="entry name" value="ZINC METALLOPROTEASE YWHC-RELATED"/>
    <property type="match status" value="1"/>
</dbReference>
<name>A0A255YUF7_9PROT</name>
<comment type="caution">
    <text evidence="15">The sequence shown here is derived from an EMBL/GenBank/DDBJ whole genome shotgun (WGS) entry which is preliminary data.</text>
</comment>
<dbReference type="EMBL" id="NOXU01000031">
    <property type="protein sequence ID" value="OYQ32819.1"/>
    <property type="molecule type" value="Genomic_DNA"/>
</dbReference>
<feature type="transmembrane region" description="Helical" evidence="13">
    <location>
        <begin position="95"/>
        <end position="120"/>
    </location>
</feature>
<evidence type="ECO:0000256" key="5">
    <source>
        <dbReference type="ARBA" id="ARBA00022670"/>
    </source>
</evidence>
<comment type="subcellular location">
    <subcellularLocation>
        <location evidence="2">Cell membrane</location>
        <topology evidence="2">Multi-pass membrane protein</topology>
    </subcellularLocation>
</comment>
<dbReference type="Pfam" id="PF02163">
    <property type="entry name" value="Peptidase_M50"/>
    <property type="match status" value="1"/>
</dbReference>
<dbReference type="GO" id="GO:0006508">
    <property type="term" value="P:proteolysis"/>
    <property type="evidence" value="ECO:0007669"/>
    <property type="project" value="UniProtKB-KW"/>
</dbReference>
<keyword evidence="12 13" id="KW-0472">Membrane</keyword>
<evidence type="ECO:0000256" key="10">
    <source>
        <dbReference type="ARBA" id="ARBA00022989"/>
    </source>
</evidence>
<dbReference type="Proteomes" id="UP000216998">
    <property type="component" value="Unassembled WGS sequence"/>
</dbReference>
<sequence>MPDFQDILFKLSIMALPALFAITLHEAAHGYAALKFGDRTAQMLGRLSLNPLRHIDPVGTVLLPMTMFIFTGFMFGWAKPVPVDFRNLRNPKRDMIWVAAAGPGVNFILAFVSALLLHVAPMAPDVIAPWMVNNLAVSIQFNVLLALFNLIPLPPLDGGRVLVGILPIRAAMAVSRLEPYGMGILLLFVFLIPFAAGHAGFDFNPLFMVLGPATDWVVNAIAGLAGLPS</sequence>
<keyword evidence="4" id="KW-1003">Cell membrane</keyword>
<feature type="domain" description="Peptidase M50" evidence="14">
    <location>
        <begin position="132"/>
        <end position="190"/>
    </location>
</feature>
<keyword evidence="5 15" id="KW-0645">Protease</keyword>
<evidence type="ECO:0000313" key="15">
    <source>
        <dbReference type="EMBL" id="OYQ32819.1"/>
    </source>
</evidence>
<dbReference type="InterPro" id="IPR008915">
    <property type="entry name" value="Peptidase_M50"/>
</dbReference>
<dbReference type="CDD" id="cd06158">
    <property type="entry name" value="S2P-M50_like_1"/>
    <property type="match status" value="1"/>
</dbReference>
<evidence type="ECO:0000256" key="3">
    <source>
        <dbReference type="ARBA" id="ARBA00007931"/>
    </source>
</evidence>
<dbReference type="OrthoDB" id="9800627at2"/>
<evidence type="ECO:0000256" key="12">
    <source>
        <dbReference type="ARBA" id="ARBA00023136"/>
    </source>
</evidence>
<dbReference type="RefSeq" id="WP_094457852.1">
    <property type="nucleotide sequence ID" value="NZ_NOXU01000031.1"/>
</dbReference>
<evidence type="ECO:0000256" key="6">
    <source>
        <dbReference type="ARBA" id="ARBA00022692"/>
    </source>
</evidence>
<feature type="transmembrane region" description="Helical" evidence="13">
    <location>
        <begin position="182"/>
        <end position="201"/>
    </location>
</feature>
<dbReference type="GO" id="GO:0008237">
    <property type="term" value="F:metallopeptidase activity"/>
    <property type="evidence" value="ECO:0007669"/>
    <property type="project" value="UniProtKB-KW"/>
</dbReference>
<organism evidence="15 16">
    <name type="scientific">Niveispirillum lacus</name>
    <dbReference type="NCBI Taxonomy" id="1981099"/>
    <lineage>
        <taxon>Bacteria</taxon>
        <taxon>Pseudomonadati</taxon>
        <taxon>Pseudomonadota</taxon>
        <taxon>Alphaproteobacteria</taxon>
        <taxon>Rhodospirillales</taxon>
        <taxon>Azospirillaceae</taxon>
        <taxon>Niveispirillum</taxon>
    </lineage>
</organism>
<keyword evidence="9" id="KW-0862">Zinc</keyword>
<keyword evidence="8" id="KW-0378">Hydrolase</keyword>
<feature type="transmembrane region" description="Helical" evidence="13">
    <location>
        <begin position="55"/>
        <end position="75"/>
    </location>
</feature>
<keyword evidence="10 13" id="KW-1133">Transmembrane helix</keyword>
<evidence type="ECO:0000256" key="1">
    <source>
        <dbReference type="ARBA" id="ARBA00001947"/>
    </source>
</evidence>
<gene>
    <name evidence="15" type="ORF">CHU95_18915</name>
</gene>
<comment type="cofactor">
    <cofactor evidence="1">
        <name>Zn(2+)</name>
        <dbReference type="ChEBI" id="CHEBI:29105"/>
    </cofactor>
</comment>
<dbReference type="PANTHER" id="PTHR35864">
    <property type="entry name" value="ZINC METALLOPROTEASE MJ0611-RELATED"/>
    <property type="match status" value="1"/>
</dbReference>
<dbReference type="GO" id="GO:0046872">
    <property type="term" value="F:metal ion binding"/>
    <property type="evidence" value="ECO:0007669"/>
    <property type="project" value="UniProtKB-KW"/>
</dbReference>
<keyword evidence="11" id="KW-0482">Metalloprotease</keyword>
<accession>A0A255YUF7</accession>
<evidence type="ECO:0000259" key="14">
    <source>
        <dbReference type="Pfam" id="PF02163"/>
    </source>
</evidence>